<keyword evidence="6" id="KW-0675">Receptor</keyword>
<protein>
    <submittedName>
        <fullName evidence="10">Uncharacterized protein</fullName>
    </submittedName>
</protein>
<evidence type="ECO:0000313" key="10">
    <source>
        <dbReference type="EMBL" id="KAJ4452026.1"/>
    </source>
</evidence>
<gene>
    <name evidence="10" type="ORF">ANN_03540</name>
</gene>
<feature type="transmembrane region" description="Helical" evidence="8">
    <location>
        <begin position="604"/>
        <end position="627"/>
    </location>
</feature>
<evidence type="ECO:0000256" key="2">
    <source>
        <dbReference type="ARBA" id="ARBA00022475"/>
    </source>
</evidence>
<keyword evidence="2" id="KW-1003">Cell membrane</keyword>
<keyword evidence="9" id="KW-0732">Signal</keyword>
<dbReference type="Gene3D" id="1.10.287.70">
    <property type="match status" value="1"/>
</dbReference>
<evidence type="ECO:0000256" key="4">
    <source>
        <dbReference type="ARBA" id="ARBA00022989"/>
    </source>
</evidence>
<proteinExistence type="predicted"/>
<dbReference type="PANTHER" id="PTHR42643:SF30">
    <property type="entry name" value="IONOTROPIC RECEPTOR 40A-RELATED"/>
    <property type="match status" value="1"/>
</dbReference>
<comment type="subcellular location">
    <subcellularLocation>
        <location evidence="1">Cell membrane</location>
        <topology evidence="1">Multi-pass membrane protein</topology>
    </subcellularLocation>
</comment>
<evidence type="ECO:0000256" key="8">
    <source>
        <dbReference type="SAM" id="Phobius"/>
    </source>
</evidence>
<evidence type="ECO:0000256" key="7">
    <source>
        <dbReference type="ARBA" id="ARBA00023180"/>
    </source>
</evidence>
<dbReference type="EMBL" id="JAJSOF020000001">
    <property type="protein sequence ID" value="KAJ4452026.1"/>
    <property type="molecule type" value="Genomic_DNA"/>
</dbReference>
<dbReference type="SUPFAM" id="SSF53850">
    <property type="entry name" value="Periplasmic binding protein-like II"/>
    <property type="match status" value="1"/>
</dbReference>
<organism evidence="10 11">
    <name type="scientific">Periplaneta americana</name>
    <name type="common">American cockroach</name>
    <name type="synonym">Blatta americana</name>
    <dbReference type="NCBI Taxonomy" id="6978"/>
    <lineage>
        <taxon>Eukaryota</taxon>
        <taxon>Metazoa</taxon>
        <taxon>Ecdysozoa</taxon>
        <taxon>Arthropoda</taxon>
        <taxon>Hexapoda</taxon>
        <taxon>Insecta</taxon>
        <taxon>Pterygota</taxon>
        <taxon>Neoptera</taxon>
        <taxon>Polyneoptera</taxon>
        <taxon>Dictyoptera</taxon>
        <taxon>Blattodea</taxon>
        <taxon>Blattoidea</taxon>
        <taxon>Blattidae</taxon>
        <taxon>Blattinae</taxon>
        <taxon>Periplaneta</taxon>
    </lineage>
</organism>
<evidence type="ECO:0000313" key="11">
    <source>
        <dbReference type="Proteomes" id="UP001148838"/>
    </source>
</evidence>
<keyword evidence="7" id="KW-0325">Glycoprotein</keyword>
<evidence type="ECO:0000256" key="3">
    <source>
        <dbReference type="ARBA" id="ARBA00022692"/>
    </source>
</evidence>
<feature type="transmembrane region" description="Helical" evidence="8">
    <location>
        <begin position="340"/>
        <end position="364"/>
    </location>
</feature>
<reference evidence="10 11" key="1">
    <citation type="journal article" date="2022" name="Allergy">
        <title>Genome assembly and annotation of Periplaneta americana reveal a comprehensive cockroach allergen profile.</title>
        <authorList>
            <person name="Wang L."/>
            <person name="Xiong Q."/>
            <person name="Saelim N."/>
            <person name="Wang L."/>
            <person name="Nong W."/>
            <person name="Wan A.T."/>
            <person name="Shi M."/>
            <person name="Liu X."/>
            <person name="Cao Q."/>
            <person name="Hui J.H.L."/>
            <person name="Sookrung N."/>
            <person name="Leung T.F."/>
            <person name="Tungtrongchitr A."/>
            <person name="Tsui S.K.W."/>
        </authorList>
    </citation>
    <scope>NUCLEOTIDE SEQUENCE [LARGE SCALE GENOMIC DNA]</scope>
    <source>
        <strain evidence="10">PWHHKU_190912</strain>
    </source>
</reference>
<feature type="signal peptide" evidence="9">
    <location>
        <begin position="1"/>
        <end position="23"/>
    </location>
</feature>
<keyword evidence="3 8" id="KW-0812">Transmembrane</keyword>
<dbReference type="InterPro" id="IPR052192">
    <property type="entry name" value="Insect_Ionotropic_Sensory_Rcpt"/>
</dbReference>
<comment type="caution">
    <text evidence="10">The sequence shown here is derived from an EMBL/GenBank/DDBJ whole genome shotgun (WGS) entry which is preliminary data.</text>
</comment>
<evidence type="ECO:0000256" key="5">
    <source>
        <dbReference type="ARBA" id="ARBA00023136"/>
    </source>
</evidence>
<feature type="transmembrane region" description="Helical" evidence="8">
    <location>
        <begin position="523"/>
        <end position="544"/>
    </location>
</feature>
<feature type="transmembrane region" description="Helical" evidence="8">
    <location>
        <begin position="309"/>
        <end position="328"/>
    </location>
</feature>
<feature type="transmembrane region" description="Helical" evidence="8">
    <location>
        <begin position="462"/>
        <end position="480"/>
    </location>
</feature>
<evidence type="ECO:0000256" key="6">
    <source>
        <dbReference type="ARBA" id="ARBA00023170"/>
    </source>
</evidence>
<feature type="chain" id="PRO_5045161554" evidence="9">
    <location>
        <begin position="24"/>
        <end position="684"/>
    </location>
</feature>
<accession>A0ABQ8U288</accession>
<name>A0ABQ8U288_PERAM</name>
<keyword evidence="11" id="KW-1185">Reference proteome</keyword>
<dbReference type="Proteomes" id="UP001148838">
    <property type="component" value="Unassembled WGS sequence"/>
</dbReference>
<evidence type="ECO:0000256" key="9">
    <source>
        <dbReference type="SAM" id="SignalP"/>
    </source>
</evidence>
<evidence type="ECO:0000256" key="1">
    <source>
        <dbReference type="ARBA" id="ARBA00004651"/>
    </source>
</evidence>
<dbReference type="PANTHER" id="PTHR42643">
    <property type="entry name" value="IONOTROPIC RECEPTOR 20A-RELATED"/>
    <property type="match status" value="1"/>
</dbReference>
<keyword evidence="5 8" id="KW-0472">Membrane</keyword>
<keyword evidence="4 8" id="KW-1133">Transmembrane helix</keyword>
<sequence>MSSTGKSFHLVFFVFNLLHSVLPMENTAVLTSRQQHMKLCVINVLHRYFTPQVSIMVSMPDSNTFAIIHDFQRDPTALTTSLLQIMNNQIRWSVMISTPDAITLENTLLDVNNHNYIVFTWLDEEEEEDILSNIIVQFEQMYIQAVLKPRSRFFVVVVVMEAGYHMSPSEVALSILQELWNSYKILDVLVLMPDYKHQLQSSDSSLDKLVLFTWFPLNGLGDKIVLLNEWVMDDGGIFSRDSDLFPVKIPFKFNAPPIRVATFHLKPANIQVGSYVHEDFGILYNFTGSLVDILNMITQHLNITTDNRLRSFGSCLVTIWSVFLGVSVPQQPSVSVLRFIFITFVFFSLTISTVFQAFFTSFLIEPGVTYSIRTLEEMLESGIEYGYARPASDYYFPDKTDSIAKRIMRDGKDCSDYEKCLWRTINKGDYASLRSEFFVEYFVATKASSKTNRVCSLDSPFITYWLYIYIAKGSPLLLPFNRIIRRMMEIGLCNKMWKDMKEKWKYEKVPNFEENTEGISQNYFAFTTQHFCVGFYVIIFGYVLSTAEDLPYSWGKHSEESQPVISSIENRTYTRAQLRSGRNQLERAARGHGSPRNEALLVHIAMHQLLSCPVVGMSAYLYSAFLWNSVQLRALSAYQSRDKVGYQVCEEWLCLRRSVNCVVSGASVQVEDLAENSSFAGFEF</sequence>